<comment type="caution">
    <text evidence="2">The sequence shown here is derived from an EMBL/GenBank/DDBJ whole genome shotgun (WGS) entry which is preliminary data.</text>
</comment>
<dbReference type="EMBL" id="JABSTU010000002">
    <property type="protein sequence ID" value="KAH8037042.1"/>
    <property type="molecule type" value="Genomic_DNA"/>
</dbReference>
<protein>
    <submittedName>
        <fullName evidence="2">Uncharacterized protein</fullName>
    </submittedName>
</protein>
<feature type="region of interest" description="Disordered" evidence="1">
    <location>
        <begin position="98"/>
        <end position="141"/>
    </location>
</feature>
<evidence type="ECO:0000256" key="1">
    <source>
        <dbReference type="SAM" id="MobiDB-lite"/>
    </source>
</evidence>
<name>A0A9J6ERL7_RHIMP</name>
<keyword evidence="3" id="KW-1185">Reference proteome</keyword>
<dbReference type="AlphaFoldDB" id="A0A9J6ERL7"/>
<gene>
    <name evidence="2" type="ORF">HPB51_008466</name>
</gene>
<organism evidence="2 3">
    <name type="scientific">Rhipicephalus microplus</name>
    <name type="common">Cattle tick</name>
    <name type="synonym">Boophilus microplus</name>
    <dbReference type="NCBI Taxonomy" id="6941"/>
    <lineage>
        <taxon>Eukaryota</taxon>
        <taxon>Metazoa</taxon>
        <taxon>Ecdysozoa</taxon>
        <taxon>Arthropoda</taxon>
        <taxon>Chelicerata</taxon>
        <taxon>Arachnida</taxon>
        <taxon>Acari</taxon>
        <taxon>Parasitiformes</taxon>
        <taxon>Ixodida</taxon>
        <taxon>Ixodoidea</taxon>
        <taxon>Ixodidae</taxon>
        <taxon>Rhipicephalinae</taxon>
        <taxon>Rhipicephalus</taxon>
        <taxon>Boophilus</taxon>
    </lineage>
</organism>
<dbReference type="Proteomes" id="UP000821866">
    <property type="component" value="Chromosome 10"/>
</dbReference>
<sequence>MRAYLLSALPARRTTTKPGFFRDLYQGLEDECRPARPRLSFATRILRCTVALELHVLVLAAIPFHDARLRNQAEPNKALATFRIETCQPPLLQRTVRRGRRGRGPSQSPRCRVASRPAEVPTLPRWRHHGSARKQTFQNSSPFSRWNGKLIKVNDSATILKTGPSLRCPGLEVTLRRRRLR</sequence>
<evidence type="ECO:0000313" key="3">
    <source>
        <dbReference type="Proteomes" id="UP000821866"/>
    </source>
</evidence>
<reference evidence="2" key="2">
    <citation type="submission" date="2021-09" db="EMBL/GenBank/DDBJ databases">
        <authorList>
            <person name="Jia N."/>
            <person name="Wang J."/>
            <person name="Shi W."/>
            <person name="Du L."/>
            <person name="Sun Y."/>
            <person name="Zhan W."/>
            <person name="Jiang J."/>
            <person name="Wang Q."/>
            <person name="Zhang B."/>
            <person name="Ji P."/>
            <person name="Sakyi L.B."/>
            <person name="Cui X."/>
            <person name="Yuan T."/>
            <person name="Jiang B."/>
            <person name="Yang W."/>
            <person name="Lam T.T.-Y."/>
            <person name="Chang Q."/>
            <person name="Ding S."/>
            <person name="Wang X."/>
            <person name="Zhu J."/>
            <person name="Ruan X."/>
            <person name="Zhao L."/>
            <person name="Wei J."/>
            <person name="Que T."/>
            <person name="Du C."/>
            <person name="Cheng J."/>
            <person name="Dai P."/>
            <person name="Han X."/>
            <person name="Huang E."/>
            <person name="Gao Y."/>
            <person name="Liu J."/>
            <person name="Shao H."/>
            <person name="Ye R."/>
            <person name="Li L."/>
            <person name="Wei W."/>
            <person name="Wang X."/>
            <person name="Wang C."/>
            <person name="Huo Q."/>
            <person name="Li W."/>
            <person name="Guo W."/>
            <person name="Chen H."/>
            <person name="Chen S."/>
            <person name="Zhou L."/>
            <person name="Zhou L."/>
            <person name="Ni X."/>
            <person name="Tian J."/>
            <person name="Zhou Y."/>
            <person name="Sheng Y."/>
            <person name="Liu T."/>
            <person name="Pan Y."/>
            <person name="Xia L."/>
            <person name="Li J."/>
            <person name="Zhao F."/>
            <person name="Cao W."/>
        </authorList>
    </citation>
    <scope>NUCLEOTIDE SEQUENCE</scope>
    <source>
        <strain evidence="2">Rmic-2018</strain>
        <tissue evidence="2">Larvae</tissue>
    </source>
</reference>
<proteinExistence type="predicted"/>
<accession>A0A9J6ERL7</accession>
<reference evidence="2" key="1">
    <citation type="journal article" date="2020" name="Cell">
        <title>Large-Scale Comparative Analyses of Tick Genomes Elucidate Their Genetic Diversity and Vector Capacities.</title>
        <authorList>
            <consortium name="Tick Genome and Microbiome Consortium (TIGMIC)"/>
            <person name="Jia N."/>
            <person name="Wang J."/>
            <person name="Shi W."/>
            <person name="Du L."/>
            <person name="Sun Y."/>
            <person name="Zhan W."/>
            <person name="Jiang J.F."/>
            <person name="Wang Q."/>
            <person name="Zhang B."/>
            <person name="Ji P."/>
            <person name="Bell-Sakyi L."/>
            <person name="Cui X.M."/>
            <person name="Yuan T.T."/>
            <person name="Jiang B.G."/>
            <person name="Yang W.F."/>
            <person name="Lam T.T."/>
            <person name="Chang Q.C."/>
            <person name="Ding S.J."/>
            <person name="Wang X.J."/>
            <person name="Zhu J.G."/>
            <person name="Ruan X.D."/>
            <person name="Zhao L."/>
            <person name="Wei J.T."/>
            <person name="Ye R.Z."/>
            <person name="Que T.C."/>
            <person name="Du C.H."/>
            <person name="Zhou Y.H."/>
            <person name="Cheng J.X."/>
            <person name="Dai P.F."/>
            <person name="Guo W.B."/>
            <person name="Han X.H."/>
            <person name="Huang E.J."/>
            <person name="Li L.F."/>
            <person name="Wei W."/>
            <person name="Gao Y.C."/>
            <person name="Liu J.Z."/>
            <person name="Shao H.Z."/>
            <person name="Wang X."/>
            <person name="Wang C.C."/>
            <person name="Yang T.C."/>
            <person name="Huo Q.B."/>
            <person name="Li W."/>
            <person name="Chen H.Y."/>
            <person name="Chen S.E."/>
            <person name="Zhou L.G."/>
            <person name="Ni X.B."/>
            <person name="Tian J.H."/>
            <person name="Sheng Y."/>
            <person name="Liu T."/>
            <person name="Pan Y.S."/>
            <person name="Xia L.Y."/>
            <person name="Li J."/>
            <person name="Zhao F."/>
            <person name="Cao W.C."/>
        </authorList>
    </citation>
    <scope>NUCLEOTIDE SEQUENCE</scope>
    <source>
        <strain evidence="2">Rmic-2018</strain>
    </source>
</reference>
<evidence type="ECO:0000313" key="2">
    <source>
        <dbReference type="EMBL" id="KAH8037042.1"/>
    </source>
</evidence>